<protein>
    <submittedName>
        <fullName evidence="3">Uncharacterized protein</fullName>
    </submittedName>
</protein>
<feature type="region of interest" description="Disordered" evidence="2">
    <location>
        <begin position="364"/>
        <end position="402"/>
    </location>
</feature>
<proteinExistence type="predicted"/>
<organism evidence="3 4">
    <name type="scientific">Symbiodinium necroappetens</name>
    <dbReference type="NCBI Taxonomy" id="1628268"/>
    <lineage>
        <taxon>Eukaryota</taxon>
        <taxon>Sar</taxon>
        <taxon>Alveolata</taxon>
        <taxon>Dinophyceae</taxon>
        <taxon>Suessiales</taxon>
        <taxon>Symbiodiniaceae</taxon>
        <taxon>Symbiodinium</taxon>
    </lineage>
</organism>
<feature type="coiled-coil region" evidence="1">
    <location>
        <begin position="5"/>
        <end position="60"/>
    </location>
</feature>
<feature type="coiled-coil region" evidence="1">
    <location>
        <begin position="85"/>
        <end position="170"/>
    </location>
</feature>
<evidence type="ECO:0000313" key="3">
    <source>
        <dbReference type="EMBL" id="CAE7340550.1"/>
    </source>
</evidence>
<comment type="caution">
    <text evidence="3">The sequence shown here is derived from an EMBL/GenBank/DDBJ whole genome shotgun (WGS) entry which is preliminary data.</text>
</comment>
<evidence type="ECO:0000256" key="2">
    <source>
        <dbReference type="SAM" id="MobiDB-lite"/>
    </source>
</evidence>
<feature type="compositionally biased region" description="Basic and acidic residues" evidence="2">
    <location>
        <begin position="317"/>
        <end position="337"/>
    </location>
</feature>
<feature type="non-terminal residue" evidence="3">
    <location>
        <position position="1"/>
    </location>
</feature>
<name>A0A812PN86_9DINO</name>
<evidence type="ECO:0000313" key="4">
    <source>
        <dbReference type="Proteomes" id="UP000601435"/>
    </source>
</evidence>
<feature type="compositionally biased region" description="Low complexity" evidence="2">
    <location>
        <begin position="183"/>
        <end position="205"/>
    </location>
</feature>
<feature type="compositionally biased region" description="Basic residues" evidence="2">
    <location>
        <begin position="378"/>
        <end position="388"/>
    </location>
</feature>
<accession>A0A812PN86</accession>
<feature type="region of interest" description="Disordered" evidence="2">
    <location>
        <begin position="286"/>
        <end position="347"/>
    </location>
</feature>
<feature type="compositionally biased region" description="Polar residues" evidence="2">
    <location>
        <begin position="365"/>
        <end position="374"/>
    </location>
</feature>
<dbReference type="AlphaFoldDB" id="A0A812PN86"/>
<dbReference type="OrthoDB" id="442958at2759"/>
<keyword evidence="4" id="KW-1185">Reference proteome</keyword>
<reference evidence="3" key="1">
    <citation type="submission" date="2021-02" db="EMBL/GenBank/DDBJ databases">
        <authorList>
            <person name="Dougan E. K."/>
            <person name="Rhodes N."/>
            <person name="Thang M."/>
            <person name="Chan C."/>
        </authorList>
    </citation>
    <scope>NUCLEOTIDE SEQUENCE</scope>
</reference>
<sequence length="402" mass="45097">FQLQLKQNERFIEDAQARVTNAERLCARLQRAALTAQRESDAAVIRAEAAEAELDRLQQKRHPLGATFDDVDLLRQRQGVLEAERASLSAELRQHREDAEELAAKSVAARRRELQLRSKLEAARQRCTTEKREIEQRHTKEREAFVHEMQAELQAVAAATENEVAMLTAQQEEEVRSLRRAEAAAAQRHSAGASRSEAAAAESAARLQETQSLRRLCEHSSGEVSRLSAELRAMQAAGFDLQDLEDSTDSEVERETDFFRARCESIERRCARALRAASRKEFDKVPPDLSFTESLDPVSPREISEPESREGSLAPAESRKSRSTEAFDLGTDSHLHDPAVQSPRQEAKALLAEQNETFAFVLEASNDSVEDSSVQLRRAMRQRPRTPRRTAPLAASGLERVL</sequence>
<feature type="region of interest" description="Disordered" evidence="2">
    <location>
        <begin position="180"/>
        <end position="205"/>
    </location>
</feature>
<gene>
    <name evidence="3" type="ORF">SNEC2469_LOCUS8761</name>
</gene>
<evidence type="ECO:0000256" key="1">
    <source>
        <dbReference type="SAM" id="Coils"/>
    </source>
</evidence>
<dbReference type="Proteomes" id="UP000601435">
    <property type="component" value="Unassembled WGS sequence"/>
</dbReference>
<keyword evidence="1" id="KW-0175">Coiled coil</keyword>
<dbReference type="EMBL" id="CAJNJA010014352">
    <property type="protein sequence ID" value="CAE7340550.1"/>
    <property type="molecule type" value="Genomic_DNA"/>
</dbReference>